<proteinExistence type="predicted"/>
<evidence type="ECO:0008006" key="4">
    <source>
        <dbReference type="Google" id="ProtNLM"/>
    </source>
</evidence>
<reference evidence="2" key="1">
    <citation type="submission" date="2015-11" db="EMBL/GenBank/DDBJ databases">
        <title>De novo transcriptome assembly of four potential Pierce s Disease insect vectors from Arizona vineyards.</title>
        <authorList>
            <person name="Tassone E.E."/>
        </authorList>
    </citation>
    <scope>NUCLEOTIDE SEQUENCE</scope>
</reference>
<keyword evidence="1" id="KW-0732">Signal</keyword>
<dbReference type="EMBL" id="GEBQ01012286">
    <property type="protein sequence ID" value="JAT27691.1"/>
    <property type="molecule type" value="Transcribed_RNA"/>
</dbReference>
<feature type="signal peptide" evidence="1">
    <location>
        <begin position="1"/>
        <end position="16"/>
    </location>
</feature>
<evidence type="ECO:0000313" key="3">
    <source>
        <dbReference type="EMBL" id="JAT27691.1"/>
    </source>
</evidence>
<evidence type="ECO:0000256" key="1">
    <source>
        <dbReference type="SAM" id="SignalP"/>
    </source>
</evidence>
<protein>
    <recommendedName>
        <fullName evidence="4">Lipoprotein</fullName>
    </recommendedName>
</protein>
<evidence type="ECO:0000313" key="2">
    <source>
        <dbReference type="EMBL" id="JAT12331.1"/>
    </source>
</evidence>
<gene>
    <name evidence="3" type="ORF">g.16755</name>
    <name evidence="2" type="ORF">g.16757</name>
</gene>
<accession>A0A1B6KLL5</accession>
<organism evidence="2">
    <name type="scientific">Graphocephala atropunctata</name>
    <dbReference type="NCBI Taxonomy" id="36148"/>
    <lineage>
        <taxon>Eukaryota</taxon>
        <taxon>Metazoa</taxon>
        <taxon>Ecdysozoa</taxon>
        <taxon>Arthropoda</taxon>
        <taxon>Hexapoda</taxon>
        <taxon>Insecta</taxon>
        <taxon>Pterygota</taxon>
        <taxon>Neoptera</taxon>
        <taxon>Paraneoptera</taxon>
        <taxon>Hemiptera</taxon>
        <taxon>Auchenorrhyncha</taxon>
        <taxon>Membracoidea</taxon>
        <taxon>Cicadellidae</taxon>
        <taxon>Cicadellinae</taxon>
        <taxon>Cicadellini</taxon>
        <taxon>Graphocephala</taxon>
    </lineage>
</organism>
<dbReference type="EMBL" id="GEBQ01027646">
    <property type="protein sequence ID" value="JAT12331.1"/>
    <property type="molecule type" value="Transcribed_RNA"/>
</dbReference>
<feature type="chain" id="PRO_5008586784" description="Lipoprotein" evidence="1">
    <location>
        <begin position="17"/>
        <end position="142"/>
    </location>
</feature>
<sequence length="142" mass="16707">MLKLLFCLLTLNFCSCFNVTDVKMLNENILDLMSNANQRNESVQMIRMIALYSGGMCGNRLCMEQRNTEEHVWKIGKDIYDFGKPEFLEFDFDLENKSAKFNWNEEDKIFFNNIISDANSAWNDFEKIFAKVKHKYLSSQKS</sequence>
<name>A0A1B6KLL5_9HEMI</name>
<dbReference type="AlphaFoldDB" id="A0A1B6KLL5"/>